<organism evidence="2 3">
    <name type="scientific">Phtheirospermum japonicum</name>
    <dbReference type="NCBI Taxonomy" id="374723"/>
    <lineage>
        <taxon>Eukaryota</taxon>
        <taxon>Viridiplantae</taxon>
        <taxon>Streptophyta</taxon>
        <taxon>Embryophyta</taxon>
        <taxon>Tracheophyta</taxon>
        <taxon>Spermatophyta</taxon>
        <taxon>Magnoliopsida</taxon>
        <taxon>eudicotyledons</taxon>
        <taxon>Gunneridae</taxon>
        <taxon>Pentapetalae</taxon>
        <taxon>asterids</taxon>
        <taxon>lamiids</taxon>
        <taxon>Lamiales</taxon>
        <taxon>Orobanchaceae</taxon>
        <taxon>Orobanchaceae incertae sedis</taxon>
        <taxon>Phtheirospermum</taxon>
    </lineage>
</organism>
<dbReference type="Proteomes" id="UP000653305">
    <property type="component" value="Unassembled WGS sequence"/>
</dbReference>
<proteinExistence type="inferred from homology"/>
<comment type="similarity">
    <text evidence="1">Belongs to the FAM136 family.</text>
</comment>
<protein>
    <submittedName>
        <fullName evidence="2">Uncharacterized protein</fullName>
    </submittedName>
</protein>
<dbReference type="OrthoDB" id="9975421at2759"/>
<gene>
    <name evidence="2" type="ORF">PHJA_003002300</name>
</gene>
<accession>A0A830DD07</accession>
<evidence type="ECO:0000313" key="3">
    <source>
        <dbReference type="Proteomes" id="UP000653305"/>
    </source>
</evidence>
<dbReference type="PANTHER" id="PTHR21096">
    <property type="entry name" value="PROTEIN FAM136A"/>
    <property type="match status" value="1"/>
</dbReference>
<keyword evidence="3" id="KW-1185">Reference proteome</keyword>
<feature type="non-terminal residue" evidence="2">
    <location>
        <position position="1"/>
    </location>
</feature>
<name>A0A830DD07_9LAMI</name>
<evidence type="ECO:0000256" key="1">
    <source>
        <dbReference type="ARBA" id="ARBA00009952"/>
    </source>
</evidence>
<dbReference type="EMBL" id="BMAC01007344">
    <property type="protein sequence ID" value="GFQ08583.1"/>
    <property type="molecule type" value="Genomic_DNA"/>
</dbReference>
<dbReference type="InterPro" id="IPR008560">
    <property type="entry name" value="DUF842_euk"/>
</dbReference>
<comment type="caution">
    <text evidence="2">The sequence shown here is derived from an EMBL/GenBank/DDBJ whole genome shotgun (WGS) entry which is preliminary data.</text>
</comment>
<dbReference type="Pfam" id="PF05811">
    <property type="entry name" value="DUF842"/>
    <property type="match status" value="1"/>
</dbReference>
<sequence>ERLSRSLTVCQDKYEAAKLQQNSNNPTMKDLESCVELSVQDSINMMPHLAGKLKAYMSIKD</sequence>
<evidence type="ECO:0000313" key="2">
    <source>
        <dbReference type="EMBL" id="GFQ08583.1"/>
    </source>
</evidence>
<dbReference type="AlphaFoldDB" id="A0A830DD07"/>
<dbReference type="PANTHER" id="PTHR21096:SF0">
    <property type="entry name" value="PROTEIN FAM136A"/>
    <property type="match status" value="1"/>
</dbReference>
<reference evidence="2" key="1">
    <citation type="submission" date="2020-07" db="EMBL/GenBank/DDBJ databases">
        <title>Ethylene signaling mediates host invasion by parasitic plants.</title>
        <authorList>
            <person name="Yoshida S."/>
        </authorList>
    </citation>
    <scope>NUCLEOTIDE SEQUENCE</scope>
    <source>
        <strain evidence="2">Okayama</strain>
    </source>
</reference>
<dbReference type="GO" id="GO:0005737">
    <property type="term" value="C:cytoplasm"/>
    <property type="evidence" value="ECO:0007669"/>
    <property type="project" value="TreeGrafter"/>
</dbReference>